<keyword evidence="2" id="KW-0732">Signal</keyword>
<dbReference type="EMBL" id="JAOYFB010000041">
    <property type="protein sequence ID" value="KAK4044993.1"/>
    <property type="molecule type" value="Genomic_DNA"/>
</dbReference>
<comment type="caution">
    <text evidence="4">The sequence shown here is derived from an EMBL/GenBank/DDBJ whole genome shotgun (WGS) entry which is preliminary data.</text>
</comment>
<evidence type="ECO:0000256" key="2">
    <source>
        <dbReference type="SAM" id="SignalP"/>
    </source>
</evidence>
<feature type="transmembrane region" description="Helical" evidence="1">
    <location>
        <begin position="1026"/>
        <end position="1045"/>
    </location>
</feature>
<keyword evidence="1" id="KW-1133">Transmembrane helix</keyword>
<dbReference type="PANTHER" id="PTHR37947:SF1">
    <property type="entry name" value="BLL2462 PROTEIN"/>
    <property type="match status" value="1"/>
</dbReference>
<evidence type="ECO:0000256" key="1">
    <source>
        <dbReference type="SAM" id="Phobius"/>
    </source>
</evidence>
<name>A0ABR0B8U1_9CRUS</name>
<protein>
    <recommendedName>
        <fullName evidence="3">DUF4159 domain-containing protein</fullName>
    </recommendedName>
</protein>
<keyword evidence="1" id="KW-0812">Transmembrane</keyword>
<evidence type="ECO:0000259" key="3">
    <source>
        <dbReference type="Pfam" id="PF13709"/>
    </source>
</evidence>
<dbReference type="PANTHER" id="PTHR37947">
    <property type="entry name" value="BLL2462 PROTEIN"/>
    <property type="match status" value="1"/>
</dbReference>
<evidence type="ECO:0000313" key="5">
    <source>
        <dbReference type="Proteomes" id="UP001234178"/>
    </source>
</evidence>
<proteinExistence type="predicted"/>
<feature type="signal peptide" evidence="2">
    <location>
        <begin position="1"/>
        <end position="24"/>
    </location>
</feature>
<dbReference type="PROSITE" id="PS51257">
    <property type="entry name" value="PROKAR_LIPOPROTEIN"/>
    <property type="match status" value="1"/>
</dbReference>
<dbReference type="SUPFAM" id="SSF52317">
    <property type="entry name" value="Class I glutamine amidotransferase-like"/>
    <property type="match status" value="1"/>
</dbReference>
<feature type="domain" description="DUF4159" evidence="3">
    <location>
        <begin position="241"/>
        <end position="413"/>
    </location>
</feature>
<feature type="chain" id="PRO_5047324084" description="DUF4159 domain-containing protein" evidence="2">
    <location>
        <begin position="25"/>
        <end position="1052"/>
    </location>
</feature>
<dbReference type="Gene3D" id="3.40.50.880">
    <property type="match status" value="1"/>
</dbReference>
<dbReference type="InterPro" id="IPR025297">
    <property type="entry name" value="DUF4159"/>
</dbReference>
<sequence length="1052" mass="111068">MRRLNPFLPLLLLASGGLFACGGAVPDAKQAAATYADAAEKGDADALWAMLSDEGKRATTKEALREKIAGSRGELADAAKAVRASGTRVEATAKLRFQDGEYASLILRDGHYWVGTAGTLPGGARSPEEALDHLRRALARRSYPALLRVLRPETRAAIEADLRSMVEGLEAPETLDRRGGGGVRAPAVSPARCRTFGSDFRLLAPRRARAFGDGGAFDPRGLVTGATTAPLRATAAARWGAELVQRTSAPARSKPSTVRADSSDLATAPFAYWSAREAPAALTSEEISGLRRWFGLGGTLLVDDGGAEESAEAGESAFLTGAKREILRVLTDGAPIAVPAEHVLYKSYYLLDKPDGRVARKKPAEAIFRNGKIAVLFVPQDLLGARARSATGTWEQSVTPGGETQRARAIRFASMALSEEGKPRTVRRNEAVAALEARGGAKGGVRLEKVGFADGLSDREGGARSDLSKALTELTDPRGAALENRGTSAERPKAIVLFSDGRLDDPSAEADEQSLKRLAPAGMPIHTVLTAGPTVADASVASVRSTGNAVAHAPLALRIGVVCTDRLSCNEIPVTVSELREDGPKVALARGIATVKEGRGEVEVPITLDRAGTRVIEVAIDAPSGDTIAENNHRFLPFAVTRDRVRVLHVAGRPTNDVRTLRDWLKSDRAVDVVSFFILRTPTDNPHATPSDLSLIPFPVDELFTEHLPSFDAVVLQDFDAQPYGLERHLGQLSRYVRGGGGIVMVGGPNSFVAGGYANTPLADVLPVLLDGAPGATSADLGDVVPSYTAEGRGAALLAPLRALAGEELPAMPGTNIVGAVRPENGRPIALTVDGSWTLAFSSLGERTGGRAHAAFWDGLLGWLMRDSRYELLQVGLESPCVAELADARPPGTANATAKRPVLRVRGAADATAVTLEVRRMGGAAQKAMAVSTPVTRGKDLLFTLPALPPGGFTARAKLRGGFSTTFDFACEAGGDEWADVRPDEARLQRLAAATGGTFVRSDALGGLPLPAPTVITVERRSRPLLANWLWAFLAAAALGGHWVLRRQAKLL</sequence>
<organism evidence="4 5">
    <name type="scientific">Daphnia magna</name>
    <dbReference type="NCBI Taxonomy" id="35525"/>
    <lineage>
        <taxon>Eukaryota</taxon>
        <taxon>Metazoa</taxon>
        <taxon>Ecdysozoa</taxon>
        <taxon>Arthropoda</taxon>
        <taxon>Crustacea</taxon>
        <taxon>Branchiopoda</taxon>
        <taxon>Diplostraca</taxon>
        <taxon>Cladocera</taxon>
        <taxon>Anomopoda</taxon>
        <taxon>Daphniidae</taxon>
        <taxon>Daphnia</taxon>
    </lineage>
</organism>
<gene>
    <name evidence="4" type="ORF">OUZ56_032399</name>
</gene>
<keyword evidence="5" id="KW-1185">Reference proteome</keyword>
<keyword evidence="1" id="KW-0472">Membrane</keyword>
<accession>A0ABR0B8U1</accession>
<reference evidence="4 5" key="1">
    <citation type="journal article" date="2023" name="Nucleic Acids Res.">
        <title>The hologenome of Daphnia magna reveals possible DNA methylation and microbiome-mediated evolution of the host genome.</title>
        <authorList>
            <person name="Chaturvedi A."/>
            <person name="Li X."/>
            <person name="Dhandapani V."/>
            <person name="Marshall H."/>
            <person name="Kissane S."/>
            <person name="Cuenca-Cambronero M."/>
            <person name="Asole G."/>
            <person name="Calvet F."/>
            <person name="Ruiz-Romero M."/>
            <person name="Marangio P."/>
            <person name="Guigo R."/>
            <person name="Rago D."/>
            <person name="Mirbahai L."/>
            <person name="Eastwood N."/>
            <person name="Colbourne J.K."/>
            <person name="Zhou J."/>
            <person name="Mallon E."/>
            <person name="Orsini L."/>
        </authorList>
    </citation>
    <scope>NUCLEOTIDE SEQUENCE [LARGE SCALE GENOMIC DNA]</scope>
    <source>
        <strain evidence="4">LRV0_1</strain>
    </source>
</reference>
<dbReference type="Proteomes" id="UP001234178">
    <property type="component" value="Unassembled WGS sequence"/>
</dbReference>
<evidence type="ECO:0000313" key="4">
    <source>
        <dbReference type="EMBL" id="KAK4044993.1"/>
    </source>
</evidence>
<dbReference type="Gene3D" id="3.40.50.12140">
    <property type="entry name" value="Domain of unknown function DUF4159"/>
    <property type="match status" value="1"/>
</dbReference>
<dbReference type="Pfam" id="PF13709">
    <property type="entry name" value="DUF4159"/>
    <property type="match status" value="1"/>
</dbReference>
<dbReference type="InterPro" id="IPR029062">
    <property type="entry name" value="Class_I_gatase-like"/>
</dbReference>